<dbReference type="EMBL" id="CP037954">
    <property type="protein sequence ID" value="QBO57864.1"/>
    <property type="molecule type" value="Genomic_DNA"/>
</dbReference>
<keyword evidence="1" id="KW-0472">Membrane</keyword>
<reference evidence="2 3" key="1">
    <citation type="submission" date="2019-03" db="EMBL/GenBank/DDBJ databases">
        <authorList>
            <person name="Kim H."/>
            <person name="Yu S.-M."/>
        </authorList>
    </citation>
    <scope>NUCLEOTIDE SEQUENCE [LARGE SCALE GENOMIC DNA]</scope>
    <source>
        <strain evidence="2 3">NBC122</strain>
    </source>
</reference>
<name>A0A4V1AKY3_9FLAO</name>
<proteinExistence type="predicted"/>
<keyword evidence="1" id="KW-0812">Transmembrane</keyword>
<dbReference type="Proteomes" id="UP000294419">
    <property type="component" value="Chromosome"/>
</dbReference>
<evidence type="ECO:0000256" key="1">
    <source>
        <dbReference type="SAM" id="Phobius"/>
    </source>
</evidence>
<gene>
    <name evidence="2" type="ORF">NBC122_01035</name>
</gene>
<organism evidence="2 3">
    <name type="scientific">Chryseobacterium salivictor</name>
    <dbReference type="NCBI Taxonomy" id="2547600"/>
    <lineage>
        <taxon>Bacteria</taxon>
        <taxon>Pseudomonadati</taxon>
        <taxon>Bacteroidota</taxon>
        <taxon>Flavobacteriia</taxon>
        <taxon>Flavobacteriales</taxon>
        <taxon>Weeksellaceae</taxon>
        <taxon>Chryseobacterium group</taxon>
        <taxon>Chryseobacterium</taxon>
    </lineage>
</organism>
<keyword evidence="1" id="KW-1133">Transmembrane helix</keyword>
<evidence type="ECO:0000313" key="3">
    <source>
        <dbReference type="Proteomes" id="UP000294419"/>
    </source>
</evidence>
<sequence length="204" mass="22723">MNTSKYNIEQQIKKQIDEREITPSRDLWAEIEVQKASKKPANARMNWFLAAACLALILSLGIILISNNDEVPQPQMAETKTQPENIRAEKNLKTESSFLAEKTETLSTENKVAVSTPEAKFARSEITAKKSEAPLIKEKQEQIISGITQIQISSSIAKIDSAKIPVKRKKFVDPSTLLFSVEHKDVIENSKDGSNVATIDLNSK</sequence>
<feature type="transmembrane region" description="Helical" evidence="1">
    <location>
        <begin position="47"/>
        <end position="66"/>
    </location>
</feature>
<accession>A0A4V1AKY3</accession>
<dbReference type="KEGG" id="csal:NBC122_01035"/>
<keyword evidence="3" id="KW-1185">Reference proteome</keyword>
<dbReference type="AlphaFoldDB" id="A0A4V1AKY3"/>
<dbReference type="RefSeq" id="WP_133439340.1">
    <property type="nucleotide sequence ID" value="NZ_CP037954.1"/>
</dbReference>
<dbReference type="OrthoDB" id="1247025at2"/>
<evidence type="ECO:0000313" key="2">
    <source>
        <dbReference type="EMBL" id="QBO57864.1"/>
    </source>
</evidence>
<protein>
    <submittedName>
        <fullName evidence="2">Uncharacterized protein</fullName>
    </submittedName>
</protein>